<name>A8NVZ1_COPC7</name>
<dbReference type="SUPFAM" id="SSF50978">
    <property type="entry name" value="WD40 repeat-like"/>
    <property type="match status" value="1"/>
</dbReference>
<dbReference type="InParanoid" id="A8NVZ1"/>
<dbReference type="AlphaFoldDB" id="A8NVZ1"/>
<sequence length="404" mass="44820">MITSQPIVASKSLRVPGALADCPLTLIPIAPDLPRDVVCALLSPRGRYVAIALPDCEIWILDGALNWSRVHILQTEGWPATALHWYVDPNMKGSEALFCGTSGGVVSLYRFSEDSTYIARVWERQLAGGINVFVQKGSELIVVHRNDVSRAWLPPIEETVPSPALPRFFSVFQFSPGHHEVVEAFFYDEIPSDGHGTIVVMLSKVRWYKLRQCRTGLEMIASGPVPPYHATAAVSPSLRTMGLVERDSMVLSRSGTRISFEKDLEGTFLSGRFVHLDDSRLILGTMAGTLLMVEHDETHHTVGQYVLSRPDAELRPLHARAGHLETTAIVQEVSPSGPKLFLLVNTRRLFGGSGFNRSDVVRFTIHIAAFFLLAAWEFGIMCIIAVLEAFDLMFLVFNLRDVPE</sequence>
<keyword evidence="1" id="KW-0812">Transmembrane</keyword>
<evidence type="ECO:0000256" key="1">
    <source>
        <dbReference type="SAM" id="Phobius"/>
    </source>
</evidence>
<evidence type="ECO:0000313" key="3">
    <source>
        <dbReference type="Proteomes" id="UP000001861"/>
    </source>
</evidence>
<keyword evidence="1" id="KW-1133">Transmembrane helix</keyword>
<gene>
    <name evidence="2" type="ORF">CC1G_04098</name>
</gene>
<organism evidence="2 3">
    <name type="scientific">Coprinopsis cinerea (strain Okayama-7 / 130 / ATCC MYA-4618 / FGSC 9003)</name>
    <name type="common">Inky cap fungus</name>
    <name type="synonym">Hormographiella aspergillata</name>
    <dbReference type="NCBI Taxonomy" id="240176"/>
    <lineage>
        <taxon>Eukaryota</taxon>
        <taxon>Fungi</taxon>
        <taxon>Dikarya</taxon>
        <taxon>Basidiomycota</taxon>
        <taxon>Agaricomycotina</taxon>
        <taxon>Agaricomycetes</taxon>
        <taxon>Agaricomycetidae</taxon>
        <taxon>Agaricales</taxon>
        <taxon>Agaricineae</taxon>
        <taxon>Psathyrellaceae</taxon>
        <taxon>Coprinopsis</taxon>
    </lineage>
</organism>
<evidence type="ECO:0000313" key="2">
    <source>
        <dbReference type="EMBL" id="EAU85002.2"/>
    </source>
</evidence>
<accession>A8NVZ1</accession>
<proteinExistence type="predicted"/>
<dbReference type="RefSeq" id="XP_001836785.2">
    <property type="nucleotide sequence ID" value="XM_001836733.2"/>
</dbReference>
<reference evidence="2 3" key="1">
    <citation type="journal article" date="2010" name="Proc. Natl. Acad. Sci. U.S.A.">
        <title>Insights into evolution of multicellular fungi from the assembled chromosomes of the mushroom Coprinopsis cinerea (Coprinus cinereus).</title>
        <authorList>
            <person name="Stajich J.E."/>
            <person name="Wilke S.K."/>
            <person name="Ahren D."/>
            <person name="Au C.H."/>
            <person name="Birren B.W."/>
            <person name="Borodovsky M."/>
            <person name="Burns C."/>
            <person name="Canback B."/>
            <person name="Casselton L.A."/>
            <person name="Cheng C.K."/>
            <person name="Deng J."/>
            <person name="Dietrich F.S."/>
            <person name="Fargo D.C."/>
            <person name="Farman M.L."/>
            <person name="Gathman A.C."/>
            <person name="Goldberg J."/>
            <person name="Guigo R."/>
            <person name="Hoegger P.J."/>
            <person name="Hooker J.B."/>
            <person name="Huggins A."/>
            <person name="James T.Y."/>
            <person name="Kamada T."/>
            <person name="Kilaru S."/>
            <person name="Kodira C."/>
            <person name="Kues U."/>
            <person name="Kupfer D."/>
            <person name="Kwan H.S."/>
            <person name="Lomsadze A."/>
            <person name="Li W."/>
            <person name="Lilly W.W."/>
            <person name="Ma L.J."/>
            <person name="Mackey A.J."/>
            <person name="Manning G."/>
            <person name="Martin F."/>
            <person name="Muraguchi H."/>
            <person name="Natvig D.O."/>
            <person name="Palmerini H."/>
            <person name="Ramesh M.A."/>
            <person name="Rehmeyer C.J."/>
            <person name="Roe B.A."/>
            <person name="Shenoy N."/>
            <person name="Stanke M."/>
            <person name="Ter-Hovhannisyan V."/>
            <person name="Tunlid A."/>
            <person name="Velagapudi R."/>
            <person name="Vision T.J."/>
            <person name="Zeng Q."/>
            <person name="Zolan M.E."/>
            <person name="Pukkila P.J."/>
        </authorList>
    </citation>
    <scope>NUCLEOTIDE SEQUENCE [LARGE SCALE GENOMIC DNA]</scope>
    <source>
        <strain evidence="3">Okayama-7 / 130 / ATCC MYA-4618 / FGSC 9003</strain>
    </source>
</reference>
<feature type="transmembrane region" description="Helical" evidence="1">
    <location>
        <begin position="367"/>
        <end position="390"/>
    </location>
</feature>
<keyword evidence="3" id="KW-1185">Reference proteome</keyword>
<dbReference type="Proteomes" id="UP000001861">
    <property type="component" value="Unassembled WGS sequence"/>
</dbReference>
<dbReference type="VEuPathDB" id="FungiDB:CC1G_04098"/>
<protein>
    <submittedName>
        <fullName evidence="2">Uncharacterized protein</fullName>
    </submittedName>
</protein>
<comment type="caution">
    <text evidence="2">The sequence shown here is derived from an EMBL/GenBank/DDBJ whole genome shotgun (WGS) entry which is preliminary data.</text>
</comment>
<dbReference type="EMBL" id="AACS02000004">
    <property type="protein sequence ID" value="EAU85002.2"/>
    <property type="molecule type" value="Genomic_DNA"/>
</dbReference>
<dbReference type="HOGENOM" id="CLU_681545_0_0_1"/>
<dbReference type="GeneID" id="6013337"/>
<keyword evidence="1" id="KW-0472">Membrane</keyword>
<dbReference type="SUPFAM" id="SSF82171">
    <property type="entry name" value="DPP6 N-terminal domain-like"/>
    <property type="match status" value="1"/>
</dbReference>
<dbReference type="KEGG" id="cci:CC1G_04098"/>
<dbReference type="InterPro" id="IPR036322">
    <property type="entry name" value="WD40_repeat_dom_sf"/>
</dbReference>